<reference evidence="1" key="1">
    <citation type="submission" date="2015-06" db="EMBL/GenBank/DDBJ databases">
        <authorList>
            <person name="Nguyen H."/>
        </authorList>
    </citation>
    <scope>NUCLEOTIDE SEQUENCE</scope>
    <source>
        <strain evidence="1">DAOM 180753</strain>
    </source>
</reference>
<protein>
    <submittedName>
        <fullName evidence="1">Uncharacterized protein</fullName>
    </submittedName>
</protein>
<keyword evidence="2" id="KW-1185">Reference proteome</keyword>
<gene>
    <name evidence="1" type="ORF">VN97_g6517</name>
</gene>
<evidence type="ECO:0000313" key="2">
    <source>
        <dbReference type="Proteomes" id="UP001227192"/>
    </source>
</evidence>
<dbReference type="Proteomes" id="UP001227192">
    <property type="component" value="Unassembled WGS sequence"/>
</dbReference>
<dbReference type="EMBL" id="LACB01000190">
    <property type="protein sequence ID" value="KAJ9486815.1"/>
    <property type="molecule type" value="Genomic_DNA"/>
</dbReference>
<organism evidence="1 2">
    <name type="scientific">Penicillium thymicola</name>
    <dbReference type="NCBI Taxonomy" id="293382"/>
    <lineage>
        <taxon>Eukaryota</taxon>
        <taxon>Fungi</taxon>
        <taxon>Dikarya</taxon>
        <taxon>Ascomycota</taxon>
        <taxon>Pezizomycotina</taxon>
        <taxon>Eurotiomycetes</taxon>
        <taxon>Eurotiomycetidae</taxon>
        <taxon>Eurotiales</taxon>
        <taxon>Aspergillaceae</taxon>
        <taxon>Penicillium</taxon>
    </lineage>
</organism>
<reference evidence="1" key="2">
    <citation type="journal article" date="2016" name="Fungal Biol.">
        <title>Ochratoxin A production by Penicillium thymicola.</title>
        <authorList>
            <person name="Nguyen H.D.T."/>
            <person name="McMullin D.R."/>
            <person name="Ponomareva E."/>
            <person name="Riley R."/>
            <person name="Pomraning K.R."/>
            <person name="Baker S.E."/>
            <person name="Seifert K.A."/>
        </authorList>
    </citation>
    <scope>NUCLEOTIDE SEQUENCE</scope>
    <source>
        <strain evidence="1">DAOM 180753</strain>
    </source>
</reference>
<accession>A0AAI9THF8</accession>
<comment type="caution">
    <text evidence="1">The sequence shown here is derived from an EMBL/GenBank/DDBJ whole genome shotgun (WGS) entry which is preliminary data.</text>
</comment>
<sequence length="82" mass="9846">MYCVPIKTGIKTNPHIFPAHQKAKRARKKKRERTYSKAYMHAILSPHHFLYNRGRRVCDQVTRTYCWICCIFQVTWDSFQSP</sequence>
<dbReference type="AlphaFoldDB" id="A0AAI9THF8"/>
<proteinExistence type="predicted"/>
<name>A0AAI9THF8_PENTH</name>
<evidence type="ECO:0000313" key="1">
    <source>
        <dbReference type="EMBL" id="KAJ9486815.1"/>
    </source>
</evidence>